<feature type="binding site" evidence="11">
    <location>
        <position position="93"/>
    </location>
    <ligand>
        <name>Fe(2+)</name>
        <dbReference type="ChEBI" id="CHEBI:29033"/>
        <note>for iron-dependent acireductone dioxygenase activity</note>
    </ligand>
</feature>
<dbReference type="HAMAP" id="MF_03154">
    <property type="entry name" value="Salvage_MtnD_euk"/>
    <property type="match status" value="1"/>
</dbReference>
<dbReference type="GO" id="GO:0016151">
    <property type="term" value="F:nickel cation binding"/>
    <property type="evidence" value="ECO:0007669"/>
    <property type="project" value="UniProtKB-UniRule"/>
</dbReference>
<sequence length="183" mass="21612">MGDMVQCWYMDDRQDDPQDNHLLKDVDTATLCDRTGVEVWHFQPDQILSDNECPALVKLKQDRGYTYEDVIKVEPSMEKYDEKLKMFFTEHTHSDEEIRLVLEGAGFFDVRDCDDKWMRIHVFPGDLLILPAGMYHRFIPDKQNFILAKRFFVGEPVWTPINRPNGDTHPSRTAYIKKLYHND</sequence>
<comment type="caution">
    <text evidence="13">The sequence shown here is derived from an EMBL/GenBank/DDBJ whole genome shotgun (WGS) entry which is preliminary data.</text>
</comment>
<feature type="binding site" evidence="11">
    <location>
        <position position="97"/>
    </location>
    <ligand>
        <name>Fe(2+)</name>
        <dbReference type="ChEBI" id="CHEBI:29033"/>
        <note>for iron-dependent acireductone dioxygenase activity</note>
    </ligand>
</feature>
<evidence type="ECO:0000313" key="14">
    <source>
        <dbReference type="Proteomes" id="UP000663836"/>
    </source>
</evidence>
<feature type="binding site" evidence="11">
    <location>
        <position position="91"/>
    </location>
    <ligand>
        <name>Fe(2+)</name>
        <dbReference type="ChEBI" id="CHEBI:29033"/>
        <note>for iron-dependent acireductone dioxygenase activity</note>
    </ligand>
</feature>
<evidence type="ECO:0000256" key="5">
    <source>
        <dbReference type="ARBA" id="ARBA00022723"/>
    </source>
</evidence>
<feature type="binding site" evidence="11">
    <location>
        <position position="93"/>
    </location>
    <ligand>
        <name>Ni(2+)</name>
        <dbReference type="ChEBI" id="CHEBI:49786"/>
        <note>for nickel-dependent acireductone dioxygenase activity</note>
    </ligand>
</feature>
<dbReference type="EMBL" id="CAJOBD010000449">
    <property type="protein sequence ID" value="CAF3670749.1"/>
    <property type="molecule type" value="Genomic_DNA"/>
</dbReference>
<evidence type="ECO:0000313" key="12">
    <source>
        <dbReference type="EMBL" id="CAF3615521.1"/>
    </source>
</evidence>
<dbReference type="Proteomes" id="UP000663836">
    <property type="component" value="Unassembled WGS sequence"/>
</dbReference>
<feature type="binding site" evidence="11">
    <location>
        <position position="136"/>
    </location>
    <ligand>
        <name>Fe(2+)</name>
        <dbReference type="ChEBI" id="CHEBI:29033"/>
        <note>for iron-dependent acireductone dioxygenase activity</note>
    </ligand>
</feature>
<comment type="catalytic activity">
    <reaction evidence="11">
        <text>1,2-dihydroxy-5-(methylsulfanyl)pent-1-en-3-one + O2 = 3-(methylsulfanyl)propanoate + CO + formate + 2 H(+)</text>
        <dbReference type="Rhea" id="RHEA:14161"/>
        <dbReference type="ChEBI" id="CHEBI:15378"/>
        <dbReference type="ChEBI" id="CHEBI:15379"/>
        <dbReference type="ChEBI" id="CHEBI:15740"/>
        <dbReference type="ChEBI" id="CHEBI:17245"/>
        <dbReference type="ChEBI" id="CHEBI:49016"/>
        <dbReference type="ChEBI" id="CHEBI:49252"/>
        <dbReference type="EC" id="1.13.11.53"/>
    </reaction>
</comment>
<keyword evidence="4 11" id="KW-0028">Amino-acid biosynthesis</keyword>
<evidence type="ECO:0000256" key="1">
    <source>
        <dbReference type="ARBA" id="ARBA00000428"/>
    </source>
</evidence>
<evidence type="ECO:0000256" key="10">
    <source>
        <dbReference type="ARBA" id="ARBA00023242"/>
    </source>
</evidence>
<dbReference type="InterPro" id="IPR004313">
    <property type="entry name" value="ARD"/>
</dbReference>
<dbReference type="GO" id="GO:0019509">
    <property type="term" value="P:L-methionine salvage from methylthioadenosine"/>
    <property type="evidence" value="ECO:0007669"/>
    <property type="project" value="UniProtKB-UniRule"/>
</dbReference>
<dbReference type="Proteomes" id="UP000663874">
    <property type="component" value="Unassembled WGS sequence"/>
</dbReference>
<dbReference type="GO" id="GO:0005737">
    <property type="term" value="C:cytoplasm"/>
    <property type="evidence" value="ECO:0007669"/>
    <property type="project" value="UniProtKB-SubCell"/>
</dbReference>
<keyword evidence="9 11" id="KW-0486">Methionine biosynthesis</keyword>
<dbReference type="InterPro" id="IPR011051">
    <property type="entry name" value="RmlC_Cupin_sf"/>
</dbReference>
<dbReference type="PANTHER" id="PTHR23418:SF0">
    <property type="entry name" value="ACIREDUCTONE DIOXYGENASE"/>
    <property type="match status" value="1"/>
</dbReference>
<comment type="subcellular location">
    <subcellularLocation>
        <location evidence="11">Cytoplasm</location>
    </subcellularLocation>
    <subcellularLocation>
        <location evidence="11">Nucleus</location>
    </subcellularLocation>
</comment>
<dbReference type="FunFam" id="2.60.120.10:FF:000099">
    <property type="entry name" value="1,2-dihydroxy-3-keto-5-methylthiopentene dioxygenase"/>
    <property type="match status" value="1"/>
</dbReference>
<evidence type="ECO:0000313" key="13">
    <source>
        <dbReference type="EMBL" id="CAF3670749.1"/>
    </source>
</evidence>
<evidence type="ECO:0000256" key="4">
    <source>
        <dbReference type="ARBA" id="ARBA00022605"/>
    </source>
</evidence>
<proteinExistence type="inferred from homology"/>
<dbReference type="EC" id="1.13.11.54" evidence="11"/>
<keyword evidence="2 11" id="KW-0963">Cytoplasm</keyword>
<dbReference type="GO" id="GO:0005506">
    <property type="term" value="F:iron ion binding"/>
    <property type="evidence" value="ECO:0007669"/>
    <property type="project" value="UniProtKB-UniRule"/>
</dbReference>
<dbReference type="GO" id="GO:0010309">
    <property type="term" value="F:acireductone dioxygenase [iron(II)-requiring] activity"/>
    <property type="evidence" value="ECO:0007669"/>
    <property type="project" value="UniProtKB-UniRule"/>
</dbReference>
<feature type="binding site" evidence="11">
    <location>
        <position position="136"/>
    </location>
    <ligand>
        <name>Ni(2+)</name>
        <dbReference type="ChEBI" id="CHEBI:49786"/>
        <note>for nickel-dependent acireductone dioxygenase activity</note>
    </ligand>
</feature>
<keyword evidence="8 11" id="KW-0408">Iron</keyword>
<dbReference type="EC" id="1.13.11.53" evidence="11"/>
<protein>
    <recommendedName>
        <fullName evidence="11">Acireductone dioxygenase</fullName>
    </recommendedName>
    <alternativeName>
        <fullName evidence="11">Acireductone dioxygenase (Fe(2+)-requiring)</fullName>
        <shortName evidence="11">ARD'</shortName>
        <shortName evidence="11">Fe-ARD</shortName>
        <ecNumber evidence="11">1.13.11.54</ecNumber>
    </alternativeName>
    <alternativeName>
        <fullName evidence="11">Acireductone dioxygenase (Ni(2+)-requiring)</fullName>
        <shortName evidence="11">ARD</shortName>
        <shortName evidence="11">Ni-ARD</shortName>
        <ecNumber evidence="11">1.13.11.53</ecNumber>
    </alternativeName>
</protein>
<comment type="cofactor">
    <cofactor evidence="11">
        <name>Fe(2+)</name>
        <dbReference type="ChEBI" id="CHEBI:29033"/>
    </cofactor>
    <cofactor evidence="11">
        <name>Ni(2+)</name>
        <dbReference type="ChEBI" id="CHEBI:49786"/>
    </cofactor>
    <text evidence="11">Binds either 1 Fe or Ni cation per monomer. Iron-binding promotes an acireductone dioxygenase reaction producing 2-keto-4-methylthiobutyrate, while nickel-binding promotes an acireductone dioxygenase reaction producing 3-(methylsulfanyl)propanoate.</text>
</comment>
<organism evidence="13 14">
    <name type="scientific">Rotaria sordida</name>
    <dbReference type="NCBI Taxonomy" id="392033"/>
    <lineage>
        <taxon>Eukaryota</taxon>
        <taxon>Metazoa</taxon>
        <taxon>Spiralia</taxon>
        <taxon>Gnathifera</taxon>
        <taxon>Rotifera</taxon>
        <taxon>Eurotatoria</taxon>
        <taxon>Bdelloidea</taxon>
        <taxon>Philodinida</taxon>
        <taxon>Philodinidae</taxon>
        <taxon>Rotaria</taxon>
    </lineage>
</organism>
<dbReference type="Gene3D" id="2.60.120.10">
    <property type="entry name" value="Jelly Rolls"/>
    <property type="match status" value="1"/>
</dbReference>
<gene>
    <name evidence="12" type="ORF">FNK824_LOCUS4132</name>
    <name evidence="13" type="ORF">JBS370_LOCUS7518</name>
</gene>
<feature type="binding site" evidence="11">
    <location>
        <position position="91"/>
    </location>
    <ligand>
        <name>Ni(2+)</name>
        <dbReference type="ChEBI" id="CHEBI:49786"/>
        <note>for nickel-dependent acireductone dioxygenase activity</note>
    </ligand>
</feature>
<evidence type="ECO:0000256" key="6">
    <source>
        <dbReference type="ARBA" id="ARBA00022964"/>
    </source>
</evidence>
<keyword evidence="10 11" id="KW-0539">Nucleus</keyword>
<feature type="binding site" evidence="11">
    <location>
        <position position="97"/>
    </location>
    <ligand>
        <name>Ni(2+)</name>
        <dbReference type="ChEBI" id="CHEBI:49786"/>
        <note>for nickel-dependent acireductone dioxygenase activity</note>
    </ligand>
</feature>
<dbReference type="GO" id="GO:0010308">
    <property type="term" value="F:acireductone dioxygenase (Ni2+-requiring) activity"/>
    <property type="evidence" value="ECO:0007669"/>
    <property type="project" value="UniProtKB-UniRule"/>
</dbReference>
<evidence type="ECO:0000256" key="8">
    <source>
        <dbReference type="ARBA" id="ARBA00023004"/>
    </source>
</evidence>
<dbReference type="UniPathway" id="UPA00904">
    <property type="reaction ID" value="UER00878"/>
</dbReference>
<dbReference type="CDD" id="cd02232">
    <property type="entry name" value="cupin_ARD"/>
    <property type="match status" value="1"/>
</dbReference>
<comment type="catalytic activity">
    <reaction evidence="1 11">
        <text>1,2-dihydroxy-5-(methylsulfanyl)pent-1-en-3-one + O2 = 4-methylsulfanyl-2-oxobutanoate + formate + 2 H(+)</text>
        <dbReference type="Rhea" id="RHEA:24504"/>
        <dbReference type="ChEBI" id="CHEBI:15378"/>
        <dbReference type="ChEBI" id="CHEBI:15379"/>
        <dbReference type="ChEBI" id="CHEBI:15740"/>
        <dbReference type="ChEBI" id="CHEBI:16723"/>
        <dbReference type="ChEBI" id="CHEBI:49252"/>
        <dbReference type="EC" id="1.13.11.54"/>
    </reaction>
</comment>
<comment type="similarity">
    <text evidence="11">Belongs to the acireductone dioxygenase (ARD) family.</text>
</comment>
<name>A0A818T0I8_9BILA</name>
<evidence type="ECO:0000256" key="11">
    <source>
        <dbReference type="HAMAP-Rule" id="MF_03154"/>
    </source>
</evidence>
<comment type="pathway">
    <text evidence="11">Amino-acid biosynthesis; L-methionine biosynthesis via salvage pathway; L-methionine from S-methyl-5-thio-alpha-D-ribose 1-phosphate: step 5/6.</text>
</comment>
<keyword evidence="7 11" id="KW-0560">Oxidoreductase</keyword>
<dbReference type="InterPro" id="IPR027496">
    <property type="entry name" value="ARD_euk"/>
</dbReference>
<dbReference type="EMBL" id="CAJOBE010000293">
    <property type="protein sequence ID" value="CAF3615521.1"/>
    <property type="molecule type" value="Genomic_DNA"/>
</dbReference>
<dbReference type="GO" id="GO:0005634">
    <property type="term" value="C:nucleus"/>
    <property type="evidence" value="ECO:0007669"/>
    <property type="project" value="UniProtKB-SubCell"/>
</dbReference>
<dbReference type="AlphaFoldDB" id="A0A818T0I8"/>
<dbReference type="PANTHER" id="PTHR23418">
    <property type="entry name" value="ACIREDUCTONE DIOXYGENASE"/>
    <property type="match status" value="1"/>
</dbReference>
<keyword evidence="5 11" id="KW-0479">Metal-binding</keyword>
<dbReference type="Pfam" id="PF03079">
    <property type="entry name" value="ARD"/>
    <property type="match status" value="1"/>
</dbReference>
<keyword evidence="6 11" id="KW-0223">Dioxygenase</keyword>
<dbReference type="SUPFAM" id="SSF51182">
    <property type="entry name" value="RmlC-like cupins"/>
    <property type="match status" value="1"/>
</dbReference>
<evidence type="ECO:0000256" key="7">
    <source>
        <dbReference type="ARBA" id="ARBA00023002"/>
    </source>
</evidence>
<accession>A0A818T0I8</accession>
<keyword evidence="3 11" id="KW-0533">Nickel</keyword>
<evidence type="ECO:0000256" key="2">
    <source>
        <dbReference type="ARBA" id="ARBA00022490"/>
    </source>
</evidence>
<dbReference type="InterPro" id="IPR014710">
    <property type="entry name" value="RmlC-like_jellyroll"/>
</dbReference>
<reference evidence="13" key="1">
    <citation type="submission" date="2021-02" db="EMBL/GenBank/DDBJ databases">
        <authorList>
            <person name="Nowell W R."/>
        </authorList>
    </citation>
    <scope>NUCLEOTIDE SEQUENCE</scope>
</reference>
<evidence type="ECO:0000256" key="3">
    <source>
        <dbReference type="ARBA" id="ARBA00022596"/>
    </source>
</evidence>
<evidence type="ECO:0000256" key="9">
    <source>
        <dbReference type="ARBA" id="ARBA00023167"/>
    </source>
</evidence>
<comment type="function">
    <text evidence="11">Catalyzes 2 different reactions between oxygen and the acireductone 1,2-dihydroxy-3-keto-5-methylthiopentene (DHK-MTPene) depending upon the metal bound in the active site. Fe-containing acireductone dioxygenase (Fe-ARD) produces formate and 2-keto-4-methylthiobutyrate (KMTB), the alpha-ketoacid precursor of methionine in the methionine recycle pathway. Ni-containing acireductone dioxygenase (Ni-ARD) produces methylthiopropionate, carbon monoxide and formate, and does not lie on the methionine recycle pathway.</text>
</comment>